<feature type="region of interest" description="Disordered" evidence="6">
    <location>
        <begin position="64"/>
        <end position="87"/>
    </location>
</feature>
<dbReference type="GO" id="GO:0071770">
    <property type="term" value="P:DIM/DIP cell wall layer assembly"/>
    <property type="evidence" value="ECO:0007669"/>
    <property type="project" value="TreeGrafter"/>
</dbReference>
<dbReference type="CDD" id="cd08953">
    <property type="entry name" value="KR_2_SDR_x"/>
    <property type="match status" value="1"/>
</dbReference>
<dbReference type="InterPro" id="IPR014031">
    <property type="entry name" value="Ketoacyl_synth_C"/>
</dbReference>
<dbReference type="EMBL" id="AM988861">
    <property type="protein sequence ID" value="CAQ43079.1"/>
    <property type="molecule type" value="Genomic_DNA"/>
</dbReference>
<evidence type="ECO:0000259" key="7">
    <source>
        <dbReference type="PROSITE" id="PS50075"/>
    </source>
</evidence>
<dbReference type="OrthoDB" id="9778690at2"/>
<evidence type="ECO:0000256" key="4">
    <source>
        <dbReference type="ARBA" id="ARBA00022679"/>
    </source>
</evidence>
<dbReference type="GO" id="GO:0004315">
    <property type="term" value="F:3-oxoacyl-[acyl-carrier-protein] synthase activity"/>
    <property type="evidence" value="ECO:0007669"/>
    <property type="project" value="InterPro"/>
</dbReference>
<evidence type="ECO:0000313" key="9">
    <source>
        <dbReference type="EMBL" id="AKT41168.1"/>
    </source>
</evidence>
<dbReference type="InterPro" id="IPR014030">
    <property type="entry name" value="Ketoacyl_synth_N"/>
</dbReference>
<dbReference type="InterPro" id="IPR016036">
    <property type="entry name" value="Malonyl_transacylase_ACP-bd"/>
</dbReference>
<dbReference type="PROSITE" id="PS00606">
    <property type="entry name" value="KS3_1"/>
    <property type="match status" value="1"/>
</dbReference>
<evidence type="ECO:0000313" key="11">
    <source>
        <dbReference type="Proteomes" id="UP000067626"/>
    </source>
</evidence>
<accession>B9ZUK0</accession>
<dbReference type="SMART" id="SM00822">
    <property type="entry name" value="PKS_KR"/>
    <property type="match status" value="1"/>
</dbReference>
<dbReference type="FunFam" id="3.40.47.10:FF:000019">
    <property type="entry name" value="Polyketide synthase type I"/>
    <property type="match status" value="1"/>
</dbReference>
<organism evidence="10">
    <name type="scientific">Chondromyces crocatus</name>
    <dbReference type="NCBI Taxonomy" id="52"/>
    <lineage>
        <taxon>Bacteria</taxon>
        <taxon>Pseudomonadati</taxon>
        <taxon>Myxococcota</taxon>
        <taxon>Polyangia</taxon>
        <taxon>Polyangiales</taxon>
        <taxon>Polyangiaceae</taxon>
        <taxon>Chondromyces</taxon>
    </lineage>
</organism>
<evidence type="ECO:0000256" key="5">
    <source>
        <dbReference type="ARBA" id="ARBA00054155"/>
    </source>
</evidence>
<gene>
    <name evidence="10" type="primary">cndE</name>
    <name evidence="9" type="ORF">CMC5_053290</name>
</gene>
<name>B9ZUK0_CHOCO</name>
<dbReference type="PROSITE" id="PS52004">
    <property type="entry name" value="KS3_2"/>
    <property type="match status" value="1"/>
</dbReference>
<dbReference type="CDD" id="cd00833">
    <property type="entry name" value="PKS"/>
    <property type="match status" value="1"/>
</dbReference>
<dbReference type="Pfam" id="PF00698">
    <property type="entry name" value="Acyl_transf_1"/>
    <property type="match status" value="1"/>
</dbReference>
<dbReference type="InterPro" id="IPR020806">
    <property type="entry name" value="PKS_PP-bd"/>
</dbReference>
<dbReference type="Gene3D" id="3.30.70.250">
    <property type="entry name" value="Malonyl-CoA ACP transacylase, ACP-binding"/>
    <property type="match status" value="1"/>
</dbReference>
<dbReference type="GO" id="GO:0005886">
    <property type="term" value="C:plasma membrane"/>
    <property type="evidence" value="ECO:0007669"/>
    <property type="project" value="TreeGrafter"/>
</dbReference>
<feature type="compositionally biased region" description="Low complexity" evidence="6">
    <location>
        <begin position="1592"/>
        <end position="1604"/>
    </location>
</feature>
<dbReference type="Gene3D" id="3.40.366.10">
    <property type="entry name" value="Malonyl-Coenzyme A Acyl Carrier Protein, domain 2"/>
    <property type="match status" value="1"/>
</dbReference>
<evidence type="ECO:0000256" key="3">
    <source>
        <dbReference type="ARBA" id="ARBA00022553"/>
    </source>
</evidence>
<dbReference type="InterPro" id="IPR036736">
    <property type="entry name" value="ACP-like_sf"/>
</dbReference>
<dbReference type="InterPro" id="IPR013968">
    <property type="entry name" value="PKS_KR"/>
</dbReference>
<keyword evidence="2" id="KW-0596">Phosphopantetheine</keyword>
<dbReference type="PROSITE" id="PS00012">
    <property type="entry name" value="PHOSPHOPANTETHEINE"/>
    <property type="match status" value="1"/>
</dbReference>
<evidence type="ECO:0000256" key="2">
    <source>
        <dbReference type="ARBA" id="ARBA00022450"/>
    </source>
</evidence>
<dbReference type="Gene3D" id="3.30.70.3290">
    <property type="match status" value="1"/>
</dbReference>
<dbReference type="SUPFAM" id="SSF47336">
    <property type="entry name" value="ACP-like"/>
    <property type="match status" value="1"/>
</dbReference>
<dbReference type="InterPro" id="IPR009081">
    <property type="entry name" value="PP-bd_ACP"/>
</dbReference>
<evidence type="ECO:0000256" key="1">
    <source>
        <dbReference type="ARBA" id="ARBA00001957"/>
    </source>
</evidence>
<dbReference type="InterPro" id="IPR029063">
    <property type="entry name" value="SAM-dependent_MTases_sf"/>
</dbReference>
<dbReference type="InterPro" id="IPR001227">
    <property type="entry name" value="Ac_transferase_dom_sf"/>
</dbReference>
<dbReference type="GO" id="GO:0006633">
    <property type="term" value="P:fatty acid biosynthetic process"/>
    <property type="evidence" value="ECO:0007669"/>
    <property type="project" value="InterPro"/>
</dbReference>
<feature type="domain" description="Carrier" evidence="7">
    <location>
        <begin position="1484"/>
        <end position="1559"/>
    </location>
</feature>
<dbReference type="InterPro" id="IPR049490">
    <property type="entry name" value="C883_1060-like_KR_N"/>
</dbReference>
<dbReference type="InterPro" id="IPR014043">
    <property type="entry name" value="Acyl_transferase_dom"/>
</dbReference>
<dbReference type="Proteomes" id="UP000067626">
    <property type="component" value="Chromosome"/>
</dbReference>
<protein>
    <submittedName>
        <fullName evidence="10">Polyketide synthase</fullName>
    </submittedName>
</protein>
<dbReference type="SMART" id="SM00827">
    <property type="entry name" value="PKS_AT"/>
    <property type="match status" value="1"/>
</dbReference>
<dbReference type="Pfam" id="PF00109">
    <property type="entry name" value="ketoacyl-synt"/>
    <property type="match status" value="1"/>
</dbReference>
<dbReference type="Gene3D" id="1.10.1200.10">
    <property type="entry name" value="ACP-like"/>
    <property type="match status" value="1"/>
</dbReference>
<keyword evidence="4" id="KW-0808">Transferase</keyword>
<dbReference type="InterPro" id="IPR018201">
    <property type="entry name" value="Ketoacyl_synth_AS"/>
</dbReference>
<comment type="function">
    <text evidence="5">Involved in production of the polyketide antibiotic thailandamide.</text>
</comment>
<dbReference type="InterPro" id="IPR036291">
    <property type="entry name" value="NAD(P)-bd_dom_sf"/>
</dbReference>
<dbReference type="Gene3D" id="3.40.47.10">
    <property type="match status" value="1"/>
</dbReference>
<dbReference type="STRING" id="52.CMC5_053290"/>
<feature type="domain" description="Ketosynthase family 3 (KS3)" evidence="8">
    <location>
        <begin position="29"/>
        <end position="456"/>
    </location>
</feature>
<reference evidence="9 11" key="2">
    <citation type="submission" date="2015-07" db="EMBL/GenBank/DDBJ databases">
        <title>Genome analysis of myxobacterium Chondromyces crocatus Cm c5 reveals a high potential for natural compound synthesis and the genetic basis for the loss of fruiting body formation.</title>
        <authorList>
            <person name="Zaburannyi N."/>
            <person name="Bunk B."/>
            <person name="Maier J."/>
            <person name="Overmann J."/>
            <person name="Mueller R."/>
        </authorList>
    </citation>
    <scope>NUCLEOTIDE SEQUENCE [LARGE SCALE GENOMIC DNA]</scope>
    <source>
        <strain evidence="9 11">Cm c5</strain>
    </source>
</reference>
<sequence>MTNDPLLQLIQKLTPEKRALLGGLLQPGPEPIAIIGMGCRFPGGADTPEALWDLLRDGRDAITDLPADRVPETSGEPRPTEGAPGSYRGGYLERIDGFDADFFGIVPLEAKRMDPQQRLLLEVSWEALESAGQRPDRLAGSATGVFVGIGANEYMFLQLDQRDPASIGDAFLCTGNASSIAAGRISHRLDLRGPSLSVDTACSSSLVAVHLACQSLRQRECTMAIAGGVSLVVSPLSTLIASKLMAMAPDGRCKAFAAGADGFVRGEGCGIVVLKRLSDALAAGDTIHAVIRGTVVNQDGRSSSLTAPNGLAQEALLRKALEVAGVQPADVGFVEAHGTGTALGDPIEVQALGAVLSEGRPLDRPVLVGSIKANLGHLETAAGVASLMKAVLCLKHGEVPPQIHVEEKNPHIPWDELPVTLPGVLTPWQASEGKARIAGVSSFGFSGTNAHVILEEAPATTASTAVRASQLLALSAHTPSALERVTDRLADHLEQHADQHIADIASTHVLGRAALPYRRTLVCNDRQDALTALRARDPRRVLTSAQPASDTPVVFLFPGLGEQYVDMARALYDAEPRFRARIDACATLLEPHIGLDLRSELYPASSASTPAAQPSGIDLRRMLLGGAGGKDAPSSAIDRTFLAQPAIFSVEYALASLLMDWGVKPREMIGYSIGEYTAACIAGVLPLEDAATLVGRRARLIEGLPQGAMLAVPLPRAEALPLLGSDLSLSGSNAPTMSVIAGPIDGIQRLEEQLTERNITFRRLRTTHAFHSTMMAPLREQFIEMVRGFRLSAPRIPYLSNVTGTWITPAQAVDPDYWVAHLCQEVRFADGLTELSRKGRRILLEVGPGQTLGSFALQQTQEGAVPPITLPTLRSAYDRQPDVAFLQRTLGRLWQAGGSIDWEAYHEGLRRRSVSLPTYPFERRRHWSELSRSTPAALSLPATTAPNEKRPLDDWFYVPSWKRSLLPTRGQHDASTNSVLIFADARLAPPLAARLHALDGKVTLVSPGAEYSRTESGHYTIDPRSSAQHHSLFSDLRARNALPTAIVHLWMTDPEAVSPGAAPSESALALGFYSPLFIAQALADLAPTAPVHLMLVSTHLQAVRGDEAVRPERAVLLGPCKVIPQEHRTVRCTSVDLDIDAHAAGSATTQLDQLVAELRTDVRDAIVAYRGPHRWVQTLDPVQLSPSTGTPSRLRQQGTYLITGGMGGVGLAIATYLARTVKARLALVGRSPLPAREQWNDWLATHDSTDATSQKLQAIREIEALGGEVLPLIADVTHAEQVKSALEQSIARFGALHGIVHAAGDFGGNLIVRKSPEETTRIIAPKVHGLLHLDHALAGRQLDLFISCSSLTGVVGGPGQVDYVAANAFLDAFAHSRSGRPTATLSLNWDDWKDVGAAFKIGGPRDFAAWREEHYQTAMTTAEGIEVLKRALAHDLPQVIVSTRLLGPRMEELGRMTHAEDLEQFGQRFRTARPRPALGTTYVAPRTPMERRLTEIWQDLLGVDPVGIHDDFADLGGHSLIATQLVSRLREAYRLDIPLRRVFESPTISDLAQLIESLLVARIQELSPAEVAQHLGPKPAAAGEVTTPPRPDQAASPPAAPRPLARRYTLPNGLEIHHLGKAETDHFYDDIFVKRVYYKNGIQLAPSATVFDVGANIGLFTLFVGQVCPTARVFSFEPAPPVFEILRNNATRHQVNATLINTGVSNRSRTAELTFYPSSSGMSSFYANLQEEQEVFRAILHNQQRADKTGMESVMEHLEELIEERFKSETFSCHLRPLSDVIREHGVERIDLLKVDVQKSELDVLEGIDPADWPRIQQVVLEVHDIDGGLDKAMNALRAHGFQVVAEQDDLYENSPIYNLYGTRPGSG</sequence>
<evidence type="ECO:0000259" key="8">
    <source>
        <dbReference type="PROSITE" id="PS52004"/>
    </source>
</evidence>
<dbReference type="FunFam" id="1.10.1200.10:FF:000005">
    <property type="entry name" value="Nonribosomal peptide synthetase 1"/>
    <property type="match status" value="1"/>
</dbReference>
<dbReference type="Gene3D" id="3.40.50.720">
    <property type="entry name" value="NAD(P)-binding Rossmann-like Domain"/>
    <property type="match status" value="1"/>
</dbReference>
<dbReference type="Pfam" id="PF08659">
    <property type="entry name" value="KR"/>
    <property type="match status" value="1"/>
</dbReference>
<dbReference type="GO" id="GO:0004312">
    <property type="term" value="F:fatty acid synthase activity"/>
    <property type="evidence" value="ECO:0007669"/>
    <property type="project" value="TreeGrafter"/>
</dbReference>
<dbReference type="InterPro" id="IPR016035">
    <property type="entry name" value="Acyl_Trfase/lysoPLipase"/>
</dbReference>
<dbReference type="InterPro" id="IPR016039">
    <property type="entry name" value="Thiolase-like"/>
</dbReference>
<keyword evidence="11" id="KW-1185">Reference proteome</keyword>
<dbReference type="Pfam" id="PF21394">
    <property type="entry name" value="Beta-ketacyl_N"/>
    <property type="match status" value="1"/>
</dbReference>
<dbReference type="EMBL" id="CP012159">
    <property type="protein sequence ID" value="AKT41168.1"/>
    <property type="molecule type" value="Genomic_DNA"/>
</dbReference>
<dbReference type="SUPFAM" id="SSF52151">
    <property type="entry name" value="FabD/lysophospholipase-like"/>
    <property type="match status" value="1"/>
</dbReference>
<dbReference type="RefSeq" id="WP_050432983.1">
    <property type="nucleotide sequence ID" value="NZ_CP012159.1"/>
</dbReference>
<dbReference type="Pfam" id="PF05050">
    <property type="entry name" value="Methyltransf_21"/>
    <property type="match status" value="1"/>
</dbReference>
<dbReference type="GO" id="GO:0005737">
    <property type="term" value="C:cytoplasm"/>
    <property type="evidence" value="ECO:0007669"/>
    <property type="project" value="TreeGrafter"/>
</dbReference>
<dbReference type="SUPFAM" id="SSF53901">
    <property type="entry name" value="Thiolase-like"/>
    <property type="match status" value="1"/>
</dbReference>
<dbReference type="KEGG" id="ccro:CMC5_053290"/>
<dbReference type="Pfam" id="PF00550">
    <property type="entry name" value="PP-binding"/>
    <property type="match status" value="1"/>
</dbReference>
<dbReference type="PROSITE" id="PS50075">
    <property type="entry name" value="CARRIER"/>
    <property type="match status" value="1"/>
</dbReference>
<dbReference type="SUPFAM" id="SSF55048">
    <property type="entry name" value="Probable ACP-binding domain of malonyl-CoA ACP transacylase"/>
    <property type="match status" value="1"/>
</dbReference>
<dbReference type="SUPFAM" id="SSF53335">
    <property type="entry name" value="S-adenosyl-L-methionine-dependent methyltransferases"/>
    <property type="match status" value="1"/>
</dbReference>
<dbReference type="InterPro" id="IPR006342">
    <property type="entry name" value="FkbM_mtfrase"/>
</dbReference>
<dbReference type="SMART" id="SM00823">
    <property type="entry name" value="PKS_PP"/>
    <property type="match status" value="1"/>
</dbReference>
<evidence type="ECO:0000256" key="6">
    <source>
        <dbReference type="SAM" id="MobiDB-lite"/>
    </source>
</evidence>
<keyword evidence="3" id="KW-0597">Phosphoprotein</keyword>
<dbReference type="PATRIC" id="fig|52.7.peg.5905"/>
<comment type="cofactor">
    <cofactor evidence="1">
        <name>pantetheine 4'-phosphate</name>
        <dbReference type="ChEBI" id="CHEBI:47942"/>
    </cofactor>
</comment>
<dbReference type="Gene3D" id="3.40.50.150">
    <property type="entry name" value="Vaccinia Virus protein VP39"/>
    <property type="match status" value="1"/>
</dbReference>
<dbReference type="InterPro" id="IPR006162">
    <property type="entry name" value="Ppantetheine_attach_site"/>
</dbReference>
<reference evidence="10" key="1">
    <citation type="journal article" date="2009" name="Chem. Biol.">
        <title>Novel chemistry in the biosynthesis of the antibiotic chondrochlorens.</title>
        <authorList>
            <person name="Rachid S."/>
            <person name="Scharfe M."/>
            <person name="Bloecker H."/>
            <person name="Weissman K.J."/>
            <person name="Mueller R."/>
        </authorList>
    </citation>
    <scope>NUCLEOTIDE SEQUENCE</scope>
    <source>
        <strain evidence="10">Cmc5</strain>
    </source>
</reference>
<feature type="region of interest" description="Disordered" evidence="6">
    <location>
        <begin position="1574"/>
        <end position="1604"/>
    </location>
</feature>
<dbReference type="InterPro" id="IPR050091">
    <property type="entry name" value="PKS_NRPS_Biosynth_Enz"/>
</dbReference>
<dbReference type="Pfam" id="PF22621">
    <property type="entry name" value="CurL-like_PKS_C"/>
    <property type="match status" value="1"/>
</dbReference>
<dbReference type="PANTHER" id="PTHR43775:SF51">
    <property type="entry name" value="INACTIVE PHENOLPHTHIOCEROL SYNTHESIS POLYKETIDE SYNTHASE TYPE I PKS1-RELATED"/>
    <property type="match status" value="1"/>
</dbReference>
<dbReference type="SUPFAM" id="SSF51735">
    <property type="entry name" value="NAD(P)-binding Rossmann-fold domains"/>
    <property type="match status" value="2"/>
</dbReference>
<dbReference type="InterPro" id="IPR057326">
    <property type="entry name" value="KR_dom"/>
</dbReference>
<proteinExistence type="predicted"/>
<dbReference type="Pfam" id="PF02801">
    <property type="entry name" value="Ketoacyl-synt_C"/>
    <property type="match status" value="1"/>
</dbReference>
<dbReference type="NCBIfam" id="TIGR01444">
    <property type="entry name" value="fkbM_fam"/>
    <property type="match status" value="1"/>
</dbReference>
<dbReference type="GO" id="GO:0031177">
    <property type="term" value="F:phosphopantetheine binding"/>
    <property type="evidence" value="ECO:0007669"/>
    <property type="project" value="InterPro"/>
</dbReference>
<dbReference type="PANTHER" id="PTHR43775">
    <property type="entry name" value="FATTY ACID SYNTHASE"/>
    <property type="match status" value="1"/>
</dbReference>
<evidence type="ECO:0000313" key="10">
    <source>
        <dbReference type="EMBL" id="CAQ43079.1"/>
    </source>
</evidence>
<dbReference type="InterPro" id="IPR020841">
    <property type="entry name" value="PKS_Beta-ketoAc_synthase_dom"/>
</dbReference>
<dbReference type="SMART" id="SM00825">
    <property type="entry name" value="PKS_KS"/>
    <property type="match status" value="1"/>
</dbReference>